<sequence>MMKVLSLFIIVLLILLSVVPRNQGTTFSIVLIQEFDYVIIRSTDNLNFSDNVRVLDTRVVEITNNCTRLLYNDDDNENAKIFVERLRCQLSPNIPSGYITVFNESTRDMAVAYIGLAPIILSITPNQQVASFADQQQNSRSSSNAITIKGQFFENIYPYHISFKSIYTDHIGLEYRPIDQSTIIIDKGFVGIGQVGITLRKVISADLQPLSHTSTVSIGAPIFISSDFNATSGLATIYFLNLCHPDYPNQVLIRFQDSIIFQNVSYDQEKIWFNVGQNETTSLFGPYNIKVGGQLSFIQYLSPITSNNNNNNLQDLITNITLPPIFGGNITLSGKYFKEKDSLGISTWSFYMIDSIGLNITLQPIWSIQNNDNINNNKILVLSIPSGQGSFDLYYQYNSFNFSYQSNVPFKLYYI</sequence>
<name>F4Q1H0_CACFS</name>
<dbReference type="GeneID" id="14870545"/>
<keyword evidence="3" id="KW-1185">Reference proteome</keyword>
<reference evidence="3" key="1">
    <citation type="journal article" date="2011" name="Genome Res.">
        <title>Phylogeny-wide analysis of social amoeba genomes highlights ancient origins for complex intercellular communication.</title>
        <authorList>
            <person name="Heidel A.J."/>
            <person name="Lawal H.M."/>
            <person name="Felder M."/>
            <person name="Schilde C."/>
            <person name="Helps N.R."/>
            <person name="Tunggal B."/>
            <person name="Rivero F."/>
            <person name="John U."/>
            <person name="Schleicher M."/>
            <person name="Eichinger L."/>
            <person name="Platzer M."/>
            <person name="Noegel A.A."/>
            <person name="Schaap P."/>
            <person name="Gloeckner G."/>
        </authorList>
    </citation>
    <scope>NUCLEOTIDE SEQUENCE [LARGE SCALE GENOMIC DNA]</scope>
    <source>
        <strain evidence="3">SH3</strain>
    </source>
</reference>
<protein>
    <recommendedName>
        <fullName evidence="4">IPT/TIG domain-containing protein</fullName>
    </recommendedName>
</protein>
<dbReference type="KEGG" id="dfa:DFA_04167"/>
<feature type="signal peptide" evidence="1">
    <location>
        <begin position="1"/>
        <end position="24"/>
    </location>
</feature>
<dbReference type="EMBL" id="GL883018">
    <property type="protein sequence ID" value="EGG18671.1"/>
    <property type="molecule type" value="Genomic_DNA"/>
</dbReference>
<accession>F4Q1H0</accession>
<dbReference type="Proteomes" id="UP000007797">
    <property type="component" value="Unassembled WGS sequence"/>
</dbReference>
<evidence type="ECO:0000313" key="2">
    <source>
        <dbReference type="EMBL" id="EGG18671.1"/>
    </source>
</evidence>
<keyword evidence="1" id="KW-0732">Signal</keyword>
<evidence type="ECO:0000256" key="1">
    <source>
        <dbReference type="SAM" id="SignalP"/>
    </source>
</evidence>
<feature type="chain" id="PRO_5003313609" description="IPT/TIG domain-containing protein" evidence="1">
    <location>
        <begin position="25"/>
        <end position="415"/>
    </location>
</feature>
<evidence type="ECO:0000313" key="3">
    <source>
        <dbReference type="Proteomes" id="UP000007797"/>
    </source>
</evidence>
<gene>
    <name evidence="2" type="ORF">DFA_04167</name>
</gene>
<dbReference type="AlphaFoldDB" id="F4Q1H0"/>
<evidence type="ECO:0008006" key="4">
    <source>
        <dbReference type="Google" id="ProtNLM"/>
    </source>
</evidence>
<proteinExistence type="predicted"/>
<dbReference type="RefSeq" id="XP_004366575.1">
    <property type="nucleotide sequence ID" value="XM_004366518.1"/>
</dbReference>
<organism evidence="2 3">
    <name type="scientific">Cavenderia fasciculata</name>
    <name type="common">Slime mold</name>
    <name type="synonym">Dictyostelium fasciculatum</name>
    <dbReference type="NCBI Taxonomy" id="261658"/>
    <lineage>
        <taxon>Eukaryota</taxon>
        <taxon>Amoebozoa</taxon>
        <taxon>Evosea</taxon>
        <taxon>Eumycetozoa</taxon>
        <taxon>Dictyostelia</taxon>
        <taxon>Acytosteliales</taxon>
        <taxon>Cavenderiaceae</taxon>
        <taxon>Cavenderia</taxon>
    </lineage>
</organism>